<gene>
    <name evidence="2" type="ORF">ATJ93_0757</name>
</gene>
<keyword evidence="1" id="KW-1133">Transmembrane helix</keyword>
<keyword evidence="1" id="KW-0812">Transmembrane</keyword>
<feature type="transmembrane region" description="Helical" evidence="1">
    <location>
        <begin position="124"/>
        <end position="146"/>
    </location>
</feature>
<evidence type="ECO:0000256" key="1">
    <source>
        <dbReference type="SAM" id="Phobius"/>
    </source>
</evidence>
<keyword evidence="1" id="KW-0472">Membrane</keyword>
<comment type="caution">
    <text evidence="2">The sequence shown here is derived from an EMBL/GenBank/DDBJ whole genome shotgun (WGS) entry which is preliminary data.</text>
</comment>
<organism evidence="2 3">
    <name type="scientific">Halopiger aswanensis</name>
    <dbReference type="NCBI Taxonomy" id="148449"/>
    <lineage>
        <taxon>Archaea</taxon>
        <taxon>Methanobacteriati</taxon>
        <taxon>Methanobacteriota</taxon>
        <taxon>Stenosarchaea group</taxon>
        <taxon>Halobacteria</taxon>
        <taxon>Halobacteriales</taxon>
        <taxon>Natrialbaceae</taxon>
        <taxon>Halopiger</taxon>
    </lineage>
</organism>
<protein>
    <submittedName>
        <fullName evidence="2">Putative zincin peptidase</fullName>
    </submittedName>
</protein>
<accession>A0A3R7KN86</accession>
<proteinExistence type="predicted"/>
<name>A0A3R7KN86_9EURY</name>
<dbReference type="EMBL" id="RAPO01000001">
    <property type="protein sequence ID" value="RKD97765.1"/>
    <property type="molecule type" value="Genomic_DNA"/>
</dbReference>
<evidence type="ECO:0000313" key="3">
    <source>
        <dbReference type="Proteomes" id="UP000283805"/>
    </source>
</evidence>
<feature type="transmembrane region" description="Helical" evidence="1">
    <location>
        <begin position="64"/>
        <end position="81"/>
    </location>
</feature>
<feature type="transmembrane region" description="Helical" evidence="1">
    <location>
        <begin position="279"/>
        <end position="301"/>
    </location>
</feature>
<dbReference type="Proteomes" id="UP000283805">
    <property type="component" value="Unassembled WGS sequence"/>
</dbReference>
<reference evidence="2 3" key="1">
    <citation type="submission" date="2018-09" db="EMBL/GenBank/DDBJ databases">
        <title>Genomic Encyclopedia of Archaeal and Bacterial Type Strains, Phase II (KMG-II): from individual species to whole genera.</title>
        <authorList>
            <person name="Goeker M."/>
        </authorList>
    </citation>
    <scope>NUCLEOTIDE SEQUENCE [LARGE SCALE GENOMIC DNA]</scope>
    <source>
        <strain evidence="2 3">DSM 13151</strain>
    </source>
</reference>
<sequence length="306" mass="32074">MSRTASVRSRPLAEFRLTRRVALQWLGTAVVGFFVFAYCFARVLAAIRGHSLEPIVIRATPPAVHFWLLVSLGLVALVIVLHEALHGLVMTRYGDSPGFGIGVSYFVLPYAYAETRGDFTRNQLLAMLLAPFVSITTLGVAAMLGYPSSVWLIPLATNAAGSIGDLWMAATLLQYPADVRVTELPDGDGVQGFAIYGPEPDQNADGQPSSLECRPVAVVLTTLLAGAAGTLAILVGLGIVAVLGSLAVGSGDVVIGHPDGRWFLLRHELGVNGDAHLEIGAASVLAVAAVGGIVRTLVAAARGELE</sequence>
<dbReference type="Pfam" id="PF11667">
    <property type="entry name" value="DUF3267"/>
    <property type="match status" value="1"/>
</dbReference>
<keyword evidence="3" id="KW-1185">Reference proteome</keyword>
<dbReference type="OrthoDB" id="206228at2157"/>
<feature type="transmembrane region" description="Helical" evidence="1">
    <location>
        <begin position="216"/>
        <end position="243"/>
    </location>
</feature>
<dbReference type="InterPro" id="IPR021683">
    <property type="entry name" value="DUF3267"/>
</dbReference>
<dbReference type="RefSeq" id="WP_120243264.1">
    <property type="nucleotide sequence ID" value="NZ_RAPO01000001.1"/>
</dbReference>
<feature type="transmembrane region" description="Helical" evidence="1">
    <location>
        <begin position="21"/>
        <end position="44"/>
    </location>
</feature>
<dbReference type="AlphaFoldDB" id="A0A3R7KN86"/>
<evidence type="ECO:0000313" key="2">
    <source>
        <dbReference type="EMBL" id="RKD97765.1"/>
    </source>
</evidence>